<dbReference type="GO" id="GO:0016740">
    <property type="term" value="F:transferase activity"/>
    <property type="evidence" value="ECO:0007669"/>
    <property type="project" value="UniProtKB-KW"/>
</dbReference>
<dbReference type="EMBL" id="PFBZ01000019">
    <property type="protein sequence ID" value="PIT86925.1"/>
    <property type="molecule type" value="Genomic_DNA"/>
</dbReference>
<dbReference type="AlphaFoldDB" id="A0A2M6W2G7"/>
<evidence type="ECO:0000313" key="2">
    <source>
        <dbReference type="EMBL" id="PIT86925.1"/>
    </source>
</evidence>
<dbReference type="Proteomes" id="UP000229362">
    <property type="component" value="Unassembled WGS sequence"/>
</dbReference>
<evidence type="ECO:0000259" key="1">
    <source>
        <dbReference type="Pfam" id="PF00535"/>
    </source>
</evidence>
<name>A0A2M6W2G7_9BACT</name>
<dbReference type="Gene3D" id="3.90.550.10">
    <property type="entry name" value="Spore Coat Polysaccharide Biosynthesis Protein SpsA, Chain A"/>
    <property type="match status" value="1"/>
</dbReference>
<dbReference type="InterPro" id="IPR001173">
    <property type="entry name" value="Glyco_trans_2-like"/>
</dbReference>
<gene>
    <name evidence="2" type="ORF">COU33_00455</name>
</gene>
<dbReference type="CDD" id="cd04179">
    <property type="entry name" value="DPM_DPG-synthase_like"/>
    <property type="match status" value="1"/>
</dbReference>
<sequence length="219" mass="24698">MFIAIVPAYNEEKRIGSVVRSLFHHVDTVVVVDDASKDNTAAEARRAGAHVLVHRINRGQGAALETGHMYAREHGATYVLHFDGDGQFQVEDIAPALAHLQKTQADMLLGSRYLDGRSKLPWLKRHIIHPLGKLMNKIFANVTLSDAHNGFRILNKRALMYIVIGQDRMAHATEIPYLAQKHGLTIVEFPVKVVYHEYGQKMSGGFWIIRDLLIGRFIR</sequence>
<accession>A0A2M6W2G7</accession>
<dbReference type="PANTHER" id="PTHR10859:SF91">
    <property type="entry name" value="DOLICHYL-PHOSPHATE BETA-GLUCOSYLTRANSFERASE"/>
    <property type="match status" value="1"/>
</dbReference>
<organism evidence="2 3">
    <name type="scientific">Candidatus Magasanikbacteria bacterium CG10_big_fil_rev_8_21_14_0_10_43_6</name>
    <dbReference type="NCBI Taxonomy" id="1974650"/>
    <lineage>
        <taxon>Bacteria</taxon>
        <taxon>Candidatus Magasanikiibacteriota</taxon>
    </lineage>
</organism>
<dbReference type="Pfam" id="PF00535">
    <property type="entry name" value="Glycos_transf_2"/>
    <property type="match status" value="1"/>
</dbReference>
<keyword evidence="2" id="KW-0808">Transferase</keyword>
<proteinExistence type="predicted"/>
<protein>
    <submittedName>
        <fullName evidence="2">Glycosyltransferase family 2 protein</fullName>
    </submittedName>
</protein>
<evidence type="ECO:0000313" key="3">
    <source>
        <dbReference type="Proteomes" id="UP000229362"/>
    </source>
</evidence>
<dbReference type="PANTHER" id="PTHR10859">
    <property type="entry name" value="GLYCOSYL TRANSFERASE"/>
    <property type="match status" value="1"/>
</dbReference>
<comment type="caution">
    <text evidence="2">The sequence shown here is derived from an EMBL/GenBank/DDBJ whole genome shotgun (WGS) entry which is preliminary data.</text>
</comment>
<dbReference type="InterPro" id="IPR029044">
    <property type="entry name" value="Nucleotide-diphossugar_trans"/>
</dbReference>
<dbReference type="SUPFAM" id="SSF53448">
    <property type="entry name" value="Nucleotide-diphospho-sugar transferases"/>
    <property type="match status" value="1"/>
</dbReference>
<dbReference type="GO" id="GO:0006487">
    <property type="term" value="P:protein N-linked glycosylation"/>
    <property type="evidence" value="ECO:0007669"/>
    <property type="project" value="TreeGrafter"/>
</dbReference>
<reference evidence="3" key="1">
    <citation type="submission" date="2017-09" db="EMBL/GenBank/DDBJ databases">
        <title>Depth-based differentiation of microbial function through sediment-hosted aquifers and enrichment of novel symbionts in the deep terrestrial subsurface.</title>
        <authorList>
            <person name="Probst A.J."/>
            <person name="Ladd B."/>
            <person name="Jarett J.K."/>
            <person name="Geller-Mcgrath D.E."/>
            <person name="Sieber C.M.K."/>
            <person name="Emerson J.B."/>
            <person name="Anantharaman K."/>
            <person name="Thomas B.C."/>
            <person name="Malmstrom R."/>
            <person name="Stieglmeier M."/>
            <person name="Klingl A."/>
            <person name="Woyke T."/>
            <person name="Ryan C.M."/>
            <person name="Banfield J.F."/>
        </authorList>
    </citation>
    <scope>NUCLEOTIDE SEQUENCE [LARGE SCALE GENOMIC DNA]</scope>
</reference>
<feature type="domain" description="Glycosyltransferase 2-like" evidence="1">
    <location>
        <begin position="5"/>
        <end position="159"/>
    </location>
</feature>